<dbReference type="InterPro" id="IPR046342">
    <property type="entry name" value="CBS_dom_sf"/>
</dbReference>
<evidence type="ECO:0000259" key="12">
    <source>
        <dbReference type="PROSITE" id="PS51846"/>
    </source>
</evidence>
<organism evidence="13 14">
    <name type="scientific">Kocuria flava</name>
    <dbReference type="NCBI Taxonomy" id="446860"/>
    <lineage>
        <taxon>Bacteria</taxon>
        <taxon>Bacillati</taxon>
        <taxon>Actinomycetota</taxon>
        <taxon>Actinomycetes</taxon>
        <taxon>Micrococcales</taxon>
        <taxon>Micrococcaceae</taxon>
        <taxon>Kocuria</taxon>
    </lineage>
</organism>
<dbReference type="Gene3D" id="3.30.465.10">
    <property type="match status" value="1"/>
</dbReference>
<dbReference type="CDD" id="cd04590">
    <property type="entry name" value="CBS_pair_CorC_HlyC_assoc"/>
    <property type="match status" value="1"/>
</dbReference>
<dbReference type="SMART" id="SM01091">
    <property type="entry name" value="CorC_HlyC"/>
    <property type="match status" value="1"/>
</dbReference>
<evidence type="ECO:0000256" key="9">
    <source>
        <dbReference type="PROSITE-ProRule" id="PRU00703"/>
    </source>
</evidence>
<proteinExistence type="inferred from homology"/>
<reference evidence="13 14" key="1">
    <citation type="submission" date="2019-07" db="EMBL/GenBank/DDBJ databases">
        <title>Whole genome shotgun sequence of Kocuria flava NBRC 107626.</title>
        <authorList>
            <person name="Hosoyama A."/>
            <person name="Uohara A."/>
            <person name="Ohji S."/>
            <person name="Ichikawa N."/>
        </authorList>
    </citation>
    <scope>NUCLEOTIDE SEQUENCE [LARGE SCALE GENOMIC DNA]</scope>
    <source>
        <strain evidence="13 14">NBRC 107626</strain>
    </source>
</reference>
<evidence type="ECO:0000256" key="8">
    <source>
        <dbReference type="ARBA" id="ARBA00023136"/>
    </source>
</evidence>
<dbReference type="PROSITE" id="PS51846">
    <property type="entry name" value="CNNM"/>
    <property type="match status" value="1"/>
</dbReference>
<sequence length="461" mass="48001">MVGLMEVLSILVGVALIAACGAFVAAEFSLITVNRNDVEAAAAAGDRRSAGVLTAMRTLSTQLSGAQLGITVTNLGIGFLAEPAVAALVVGPLTGAGLSPVAARSASIVLALVLATGLTMIFGELVPKNLAIARPLGTARAVTGFQRGFTTALDWPIRLFNGNANRIVRALGVEPQEELASTRSPEELAGLVRHSADRGALAAATAELVERSFAFGDRRAHDVMVPRGRMITLAPDETVQELLARARATGHSRFPVVAAEEGRVAGVVHVRHGLAVPHERRHEVAVGTVMGEARFVPDTVELDELMDTLRAGGLQMAVLVDEFGDTAGLVTLEDLVEELVGEVRDEHDPVVEPVTAEADGSWDLPGALRPDEAAEHLGVGVPEHEEYETLAGLVTLHLGRLAEVGDRVAVAAEPAPGAPPATIGLEVTAVDEHRITAVRVHVESPQGDGAAVAAHAEGARR</sequence>
<feature type="domain" description="CBS" evidence="11">
    <location>
        <begin position="289"/>
        <end position="346"/>
    </location>
</feature>
<dbReference type="InterPro" id="IPR005170">
    <property type="entry name" value="Transptr-assoc_dom"/>
</dbReference>
<comment type="caution">
    <text evidence="13">The sequence shown here is derived from an EMBL/GenBank/DDBJ whole genome shotgun (WGS) entry which is preliminary data.</text>
</comment>
<keyword evidence="6 10" id="KW-1133">Transmembrane helix</keyword>
<evidence type="ECO:0000313" key="14">
    <source>
        <dbReference type="Proteomes" id="UP000321155"/>
    </source>
</evidence>
<dbReference type="InterPro" id="IPR002550">
    <property type="entry name" value="CNNM"/>
</dbReference>
<feature type="domain" description="CBS" evidence="11">
    <location>
        <begin position="224"/>
        <end position="284"/>
    </location>
</feature>
<evidence type="ECO:0000256" key="1">
    <source>
        <dbReference type="ARBA" id="ARBA00004651"/>
    </source>
</evidence>
<dbReference type="SMART" id="SM00116">
    <property type="entry name" value="CBS"/>
    <property type="match status" value="2"/>
</dbReference>
<dbReference type="InterPro" id="IPR036318">
    <property type="entry name" value="FAD-bd_PCMH-like_sf"/>
</dbReference>
<dbReference type="Proteomes" id="UP000321155">
    <property type="component" value="Unassembled WGS sequence"/>
</dbReference>
<dbReference type="Pfam" id="PF03471">
    <property type="entry name" value="CorC_HlyC"/>
    <property type="match status" value="1"/>
</dbReference>
<feature type="domain" description="CNNM transmembrane" evidence="12">
    <location>
        <begin position="2"/>
        <end position="205"/>
    </location>
</feature>
<accession>A0ABQ0X259</accession>
<keyword evidence="14" id="KW-1185">Reference proteome</keyword>
<evidence type="ECO:0000256" key="10">
    <source>
        <dbReference type="PROSITE-ProRule" id="PRU01193"/>
    </source>
</evidence>
<keyword evidence="7 9" id="KW-0129">CBS domain</keyword>
<dbReference type="Pfam" id="PF00571">
    <property type="entry name" value="CBS"/>
    <property type="match status" value="2"/>
</dbReference>
<dbReference type="PANTHER" id="PTHR43099">
    <property type="entry name" value="UPF0053 PROTEIN YRKA"/>
    <property type="match status" value="1"/>
</dbReference>
<evidence type="ECO:0000256" key="2">
    <source>
        <dbReference type="ARBA" id="ARBA00006337"/>
    </source>
</evidence>
<evidence type="ECO:0000256" key="5">
    <source>
        <dbReference type="ARBA" id="ARBA00022737"/>
    </source>
</evidence>
<dbReference type="PROSITE" id="PS51371">
    <property type="entry name" value="CBS"/>
    <property type="match status" value="2"/>
</dbReference>
<keyword evidence="3" id="KW-1003">Cell membrane</keyword>
<dbReference type="InterPro" id="IPR016169">
    <property type="entry name" value="FAD-bd_PCMH_sub2"/>
</dbReference>
<dbReference type="SUPFAM" id="SSF54631">
    <property type="entry name" value="CBS-domain pair"/>
    <property type="match status" value="1"/>
</dbReference>
<name>A0ABQ0X259_9MICC</name>
<evidence type="ECO:0000313" key="13">
    <source>
        <dbReference type="EMBL" id="GEO91452.1"/>
    </source>
</evidence>
<comment type="subcellular location">
    <subcellularLocation>
        <location evidence="1">Cell membrane</location>
        <topology evidence="1">Multi-pass membrane protein</topology>
    </subcellularLocation>
</comment>
<keyword evidence="8 10" id="KW-0472">Membrane</keyword>
<comment type="similarity">
    <text evidence="2">Belongs to the UPF0053 family.</text>
</comment>
<evidence type="ECO:0000256" key="4">
    <source>
        <dbReference type="ARBA" id="ARBA00022692"/>
    </source>
</evidence>
<protein>
    <submittedName>
        <fullName evidence="13">Membrane protein</fullName>
    </submittedName>
</protein>
<evidence type="ECO:0000259" key="11">
    <source>
        <dbReference type="PROSITE" id="PS51371"/>
    </source>
</evidence>
<evidence type="ECO:0000256" key="6">
    <source>
        <dbReference type="ARBA" id="ARBA00022989"/>
    </source>
</evidence>
<keyword evidence="5" id="KW-0677">Repeat</keyword>
<gene>
    <name evidence="13" type="ORF">KFL01_07580</name>
</gene>
<dbReference type="SUPFAM" id="SSF56176">
    <property type="entry name" value="FAD-binding/transporter-associated domain-like"/>
    <property type="match status" value="1"/>
</dbReference>
<dbReference type="EMBL" id="BJZR01000012">
    <property type="protein sequence ID" value="GEO91452.1"/>
    <property type="molecule type" value="Genomic_DNA"/>
</dbReference>
<dbReference type="Pfam" id="PF01595">
    <property type="entry name" value="CNNM"/>
    <property type="match status" value="1"/>
</dbReference>
<dbReference type="InterPro" id="IPR051676">
    <property type="entry name" value="UPF0053_domain"/>
</dbReference>
<dbReference type="InterPro" id="IPR000644">
    <property type="entry name" value="CBS_dom"/>
</dbReference>
<dbReference type="PANTHER" id="PTHR43099:SF6">
    <property type="entry name" value="UPF0053 PROTEIN RV1842C"/>
    <property type="match status" value="1"/>
</dbReference>
<evidence type="ECO:0000256" key="7">
    <source>
        <dbReference type="ARBA" id="ARBA00023122"/>
    </source>
</evidence>
<evidence type="ECO:0000256" key="3">
    <source>
        <dbReference type="ARBA" id="ARBA00022475"/>
    </source>
</evidence>
<dbReference type="InterPro" id="IPR044751">
    <property type="entry name" value="Ion_transp-like_CBS"/>
</dbReference>
<dbReference type="Gene3D" id="3.10.580.10">
    <property type="entry name" value="CBS-domain"/>
    <property type="match status" value="1"/>
</dbReference>
<keyword evidence="4 10" id="KW-0812">Transmembrane</keyword>